<gene>
    <name evidence="1" type="ORF">L798_00841</name>
</gene>
<accession>A0A067QMS8</accession>
<keyword evidence="2" id="KW-1185">Reference proteome</keyword>
<dbReference type="AlphaFoldDB" id="A0A067QMS8"/>
<organism evidence="1 2">
    <name type="scientific">Zootermopsis nevadensis</name>
    <name type="common">Dampwood termite</name>
    <dbReference type="NCBI Taxonomy" id="136037"/>
    <lineage>
        <taxon>Eukaryota</taxon>
        <taxon>Metazoa</taxon>
        <taxon>Ecdysozoa</taxon>
        <taxon>Arthropoda</taxon>
        <taxon>Hexapoda</taxon>
        <taxon>Insecta</taxon>
        <taxon>Pterygota</taxon>
        <taxon>Neoptera</taxon>
        <taxon>Polyneoptera</taxon>
        <taxon>Dictyoptera</taxon>
        <taxon>Blattodea</taxon>
        <taxon>Blattoidea</taxon>
        <taxon>Termitoidae</taxon>
        <taxon>Termopsidae</taxon>
        <taxon>Zootermopsis</taxon>
    </lineage>
</organism>
<protein>
    <submittedName>
        <fullName evidence="1">Uncharacterized protein</fullName>
    </submittedName>
</protein>
<dbReference type="Proteomes" id="UP000027135">
    <property type="component" value="Unassembled WGS sequence"/>
</dbReference>
<evidence type="ECO:0000313" key="1">
    <source>
        <dbReference type="EMBL" id="KDR09500.1"/>
    </source>
</evidence>
<dbReference type="InParanoid" id="A0A067QMS8"/>
<proteinExistence type="predicted"/>
<name>A0A067QMS8_ZOONE</name>
<evidence type="ECO:0000313" key="2">
    <source>
        <dbReference type="Proteomes" id="UP000027135"/>
    </source>
</evidence>
<dbReference type="EMBL" id="KK853239">
    <property type="protein sequence ID" value="KDR09500.1"/>
    <property type="molecule type" value="Genomic_DNA"/>
</dbReference>
<reference evidence="1 2" key="1">
    <citation type="journal article" date="2014" name="Nat. Commun.">
        <title>Molecular traces of alternative social organization in a termite genome.</title>
        <authorList>
            <person name="Terrapon N."/>
            <person name="Li C."/>
            <person name="Robertson H.M."/>
            <person name="Ji L."/>
            <person name="Meng X."/>
            <person name="Booth W."/>
            <person name="Chen Z."/>
            <person name="Childers C.P."/>
            <person name="Glastad K.M."/>
            <person name="Gokhale K."/>
            <person name="Gowin J."/>
            <person name="Gronenberg W."/>
            <person name="Hermansen R.A."/>
            <person name="Hu H."/>
            <person name="Hunt B.G."/>
            <person name="Huylmans A.K."/>
            <person name="Khalil S.M."/>
            <person name="Mitchell R.D."/>
            <person name="Munoz-Torres M.C."/>
            <person name="Mustard J.A."/>
            <person name="Pan H."/>
            <person name="Reese J.T."/>
            <person name="Scharf M.E."/>
            <person name="Sun F."/>
            <person name="Vogel H."/>
            <person name="Xiao J."/>
            <person name="Yang W."/>
            <person name="Yang Z."/>
            <person name="Yang Z."/>
            <person name="Zhou J."/>
            <person name="Zhu J."/>
            <person name="Brent C.S."/>
            <person name="Elsik C.G."/>
            <person name="Goodisman M.A."/>
            <person name="Liberles D.A."/>
            <person name="Roe R.M."/>
            <person name="Vargo E.L."/>
            <person name="Vilcinskas A."/>
            <person name="Wang J."/>
            <person name="Bornberg-Bauer E."/>
            <person name="Korb J."/>
            <person name="Zhang G."/>
            <person name="Liebig J."/>
        </authorList>
    </citation>
    <scope>NUCLEOTIDE SEQUENCE [LARGE SCALE GENOMIC DNA]</scope>
    <source>
        <tissue evidence="1">Whole organism</tissue>
    </source>
</reference>
<sequence length="45" mass="5264">MYQKHTLVHSGSCSTKRNPSRILICFKNEPGKHCQNQDREEMPFS</sequence>